<dbReference type="EMBL" id="CAICTM010000684">
    <property type="protein sequence ID" value="CAB9514944.1"/>
    <property type="molecule type" value="Genomic_DNA"/>
</dbReference>
<keyword evidence="2 5" id="KW-0812">Transmembrane</keyword>
<dbReference type="PANTHER" id="PTHR19317">
    <property type="entry name" value="PRENYLATED RAB ACCEPTOR 1-RELATED"/>
    <property type="match status" value="1"/>
</dbReference>
<reference evidence="7" key="1">
    <citation type="submission" date="2020-06" db="EMBL/GenBank/DDBJ databases">
        <authorList>
            <consortium name="Plant Systems Biology data submission"/>
        </authorList>
    </citation>
    <scope>NUCLEOTIDE SEQUENCE</scope>
    <source>
        <strain evidence="7">D6</strain>
    </source>
</reference>
<accession>A0A9N8E6U9</accession>
<feature type="region of interest" description="Disordered" evidence="6">
    <location>
        <begin position="112"/>
        <end position="132"/>
    </location>
</feature>
<protein>
    <recommendedName>
        <fullName evidence="5">PRA1 family protein</fullName>
    </recommendedName>
</protein>
<evidence type="ECO:0000256" key="5">
    <source>
        <dbReference type="RuleBase" id="RU363107"/>
    </source>
</evidence>
<dbReference type="GO" id="GO:0016020">
    <property type="term" value="C:membrane"/>
    <property type="evidence" value="ECO:0007669"/>
    <property type="project" value="UniProtKB-SubCell"/>
</dbReference>
<comment type="subcellular location">
    <subcellularLocation>
        <location evidence="1 5">Membrane</location>
        <topology evidence="1 5">Multi-pass membrane protein</topology>
    </subcellularLocation>
</comment>
<dbReference type="GO" id="GO:0005794">
    <property type="term" value="C:Golgi apparatus"/>
    <property type="evidence" value="ECO:0007669"/>
    <property type="project" value="TreeGrafter"/>
</dbReference>
<evidence type="ECO:0000256" key="4">
    <source>
        <dbReference type="ARBA" id="ARBA00023136"/>
    </source>
</evidence>
<evidence type="ECO:0000256" key="2">
    <source>
        <dbReference type="ARBA" id="ARBA00022692"/>
    </source>
</evidence>
<comment type="similarity">
    <text evidence="5">Belongs to the PRA1 family.</text>
</comment>
<evidence type="ECO:0000313" key="7">
    <source>
        <dbReference type="EMBL" id="CAB9514944.1"/>
    </source>
</evidence>
<keyword evidence="4 5" id="KW-0472">Membrane</keyword>
<sequence>MELLGRIRDNVRFYYLQYLIVTGICFALMLFFSPGAWVELLIIGAVWVVLLFATRDQGERVKTVVLGAMGIGSAVALFFVLEGVFWWGIGASAILVLGHAIYNDPSKLREQEQQAGNVELENQEAPKTSDVV</sequence>
<organism evidence="7 8">
    <name type="scientific">Seminavis robusta</name>
    <dbReference type="NCBI Taxonomy" id="568900"/>
    <lineage>
        <taxon>Eukaryota</taxon>
        <taxon>Sar</taxon>
        <taxon>Stramenopiles</taxon>
        <taxon>Ochrophyta</taxon>
        <taxon>Bacillariophyta</taxon>
        <taxon>Bacillariophyceae</taxon>
        <taxon>Bacillariophycidae</taxon>
        <taxon>Naviculales</taxon>
        <taxon>Naviculaceae</taxon>
        <taxon>Seminavis</taxon>
    </lineage>
</organism>
<gene>
    <name evidence="7" type="ORF">SEMRO_685_G186910.1</name>
</gene>
<feature type="transmembrane region" description="Helical" evidence="5">
    <location>
        <begin position="61"/>
        <end position="79"/>
    </location>
</feature>
<feature type="transmembrane region" description="Helical" evidence="5">
    <location>
        <begin position="37"/>
        <end position="54"/>
    </location>
</feature>
<keyword evidence="8" id="KW-1185">Reference proteome</keyword>
<evidence type="ECO:0000256" key="3">
    <source>
        <dbReference type="ARBA" id="ARBA00022989"/>
    </source>
</evidence>
<dbReference type="Proteomes" id="UP001153069">
    <property type="component" value="Unassembled WGS sequence"/>
</dbReference>
<feature type="transmembrane region" description="Helical" evidence="5">
    <location>
        <begin position="12"/>
        <end position="31"/>
    </location>
</feature>
<comment type="caution">
    <text evidence="7">The sequence shown here is derived from an EMBL/GenBank/DDBJ whole genome shotgun (WGS) entry which is preliminary data.</text>
</comment>
<dbReference type="InterPro" id="IPR004895">
    <property type="entry name" value="Prenylated_rab_accept_PRA1"/>
</dbReference>
<evidence type="ECO:0000256" key="1">
    <source>
        <dbReference type="ARBA" id="ARBA00004141"/>
    </source>
</evidence>
<evidence type="ECO:0000313" key="8">
    <source>
        <dbReference type="Proteomes" id="UP001153069"/>
    </source>
</evidence>
<evidence type="ECO:0000256" key="6">
    <source>
        <dbReference type="SAM" id="MobiDB-lite"/>
    </source>
</evidence>
<keyword evidence="3 5" id="KW-1133">Transmembrane helix</keyword>
<dbReference type="Pfam" id="PF03208">
    <property type="entry name" value="PRA1"/>
    <property type="match status" value="1"/>
</dbReference>
<dbReference type="AlphaFoldDB" id="A0A9N8E6U9"/>
<dbReference type="PANTHER" id="PTHR19317:SF0">
    <property type="entry name" value="PRENYLATED RAB ACCEPTOR PROTEIN 1"/>
    <property type="match status" value="1"/>
</dbReference>
<name>A0A9N8E6U9_9STRA</name>
<proteinExistence type="inferred from homology"/>
<dbReference type="OrthoDB" id="63113at2759"/>